<feature type="region of interest" description="Disordered" evidence="1">
    <location>
        <begin position="997"/>
        <end position="1017"/>
    </location>
</feature>
<feature type="compositionally biased region" description="Basic and acidic residues" evidence="1">
    <location>
        <begin position="1767"/>
        <end position="1783"/>
    </location>
</feature>
<feature type="compositionally biased region" description="Low complexity" evidence="1">
    <location>
        <begin position="1394"/>
        <end position="1425"/>
    </location>
</feature>
<feature type="region of interest" description="Disordered" evidence="1">
    <location>
        <begin position="548"/>
        <end position="616"/>
    </location>
</feature>
<accession>A0ABM3JZH4</accession>
<organism evidence="2 3">
    <name type="scientific">Bactrocera dorsalis</name>
    <name type="common">Oriental fruit fly</name>
    <name type="synonym">Dacus dorsalis</name>
    <dbReference type="NCBI Taxonomy" id="27457"/>
    <lineage>
        <taxon>Eukaryota</taxon>
        <taxon>Metazoa</taxon>
        <taxon>Ecdysozoa</taxon>
        <taxon>Arthropoda</taxon>
        <taxon>Hexapoda</taxon>
        <taxon>Insecta</taxon>
        <taxon>Pterygota</taxon>
        <taxon>Neoptera</taxon>
        <taxon>Endopterygota</taxon>
        <taxon>Diptera</taxon>
        <taxon>Brachycera</taxon>
        <taxon>Muscomorpha</taxon>
        <taxon>Tephritoidea</taxon>
        <taxon>Tephritidae</taxon>
        <taxon>Bactrocera</taxon>
        <taxon>Bactrocera</taxon>
    </lineage>
</organism>
<feature type="region of interest" description="Disordered" evidence="1">
    <location>
        <begin position="1822"/>
        <end position="1878"/>
    </location>
</feature>
<dbReference type="Proteomes" id="UP001652620">
    <property type="component" value="Chromosome 5"/>
</dbReference>
<feature type="region of interest" description="Disordered" evidence="1">
    <location>
        <begin position="60"/>
        <end position="144"/>
    </location>
</feature>
<feature type="compositionally biased region" description="Polar residues" evidence="1">
    <location>
        <begin position="134"/>
        <end position="144"/>
    </location>
</feature>
<feature type="compositionally biased region" description="Polar residues" evidence="1">
    <location>
        <begin position="432"/>
        <end position="447"/>
    </location>
</feature>
<evidence type="ECO:0000313" key="3">
    <source>
        <dbReference type="RefSeq" id="XP_049314629.1"/>
    </source>
</evidence>
<feature type="compositionally biased region" description="Low complexity" evidence="1">
    <location>
        <begin position="117"/>
        <end position="133"/>
    </location>
</feature>
<feature type="region of interest" description="Disordered" evidence="1">
    <location>
        <begin position="805"/>
        <end position="833"/>
    </location>
</feature>
<feature type="region of interest" description="Disordered" evidence="1">
    <location>
        <begin position="1206"/>
        <end position="1229"/>
    </location>
</feature>
<feature type="compositionally biased region" description="Low complexity" evidence="1">
    <location>
        <begin position="1858"/>
        <end position="1878"/>
    </location>
</feature>
<gene>
    <name evidence="3" type="primary">LOC105231310</name>
</gene>
<feature type="compositionally biased region" description="Polar residues" evidence="1">
    <location>
        <begin position="493"/>
        <end position="503"/>
    </location>
</feature>
<evidence type="ECO:0000313" key="2">
    <source>
        <dbReference type="Proteomes" id="UP001652620"/>
    </source>
</evidence>
<feature type="region of interest" description="Disordered" evidence="1">
    <location>
        <begin position="198"/>
        <end position="225"/>
    </location>
</feature>
<feature type="region of interest" description="Disordered" evidence="1">
    <location>
        <begin position="491"/>
        <end position="520"/>
    </location>
</feature>
<reference evidence="3" key="1">
    <citation type="submission" date="2025-08" db="UniProtKB">
        <authorList>
            <consortium name="RefSeq"/>
        </authorList>
    </citation>
    <scope>IDENTIFICATION</scope>
    <source>
        <tissue evidence="3">Adult</tissue>
    </source>
</reference>
<feature type="compositionally biased region" description="Polar residues" evidence="1">
    <location>
        <begin position="1833"/>
        <end position="1845"/>
    </location>
</feature>
<feature type="compositionally biased region" description="Low complexity" evidence="1">
    <location>
        <begin position="1710"/>
        <end position="1726"/>
    </location>
</feature>
<feature type="compositionally biased region" description="Polar residues" evidence="1">
    <location>
        <begin position="1163"/>
        <end position="1173"/>
    </location>
</feature>
<feature type="region of interest" description="Disordered" evidence="1">
    <location>
        <begin position="1112"/>
        <end position="1173"/>
    </location>
</feature>
<feature type="compositionally biased region" description="Polar residues" evidence="1">
    <location>
        <begin position="94"/>
        <end position="105"/>
    </location>
</feature>
<feature type="region of interest" description="Disordered" evidence="1">
    <location>
        <begin position="417"/>
        <end position="453"/>
    </location>
</feature>
<sequence length="1899" mass="205576">MGKCVSKHPSVLTIALSEKDLAAANHIWSKFAESTEYIALKDEHGNQLCEYYYVSGKKRKAKPKTTKQQLAPTDGDNDANTTTVGATRPDQDSNENQNQRQQPSQKKGRNKRRSKTAQKQSSTQQSSENKSQQWTTNSEQTTNINGTESYTERLQQDCVTSQAESCAPAADGLTTTTATTSTTVYSSVSGCEYCTVVSTTDDDDESEGEDADVDEDRHDDSDDGEQLFGIHNHNNATEAIVVDNTNKETAVGAHKNQQHCVAHLPSQPQEQIAGDTVAPDANNNAEIAAKHEEYAYQPKWQQQRLVATEKGQLINSEVSKVNIGVIGVENAAELDNVDGNSERLSGREHLMVEGSDYLQGQAESKRHSKKHGSTTNATTGTGVGAIETKGTAMSFGFRKKLNTTPKKFKKLLEAGVGGMTGGGEGKRKQDKCNNITTTTRDGNTPSEDNAKRATVIDGANYGESLTDEQQQDDNGNAELLAKIHFEKMGAAAATTQRSNQQATAAGGGAPPSNLPGVASRFGYRGGHMVRPASAGLTQHYPMEVQENAENNNTCGSNGSDARSGGVGVNGQQKPLVSNLKRRSKSAHAGRALTSGDETSESGSCSDAAGRPKITQPKSITFNLSQNSTIEYQRRQFFEQPNTYGSYGSGRSSAANIWTHQPGHQAQQHQSRNVISTGMHTNVIVRPTPRAPPASFSKFTLHTVSLPKPEFPVAISVGATTPTTPSSIYTPSPTMATSVAGARTKDIQQQQHPLTVVACATVTHSASGHMDLKTAKQMANNTRRGFSGSREISADSGIASMDMALDSSVSSSGGSRAGRTASPKRSRSRPRNLQMVMNGRHKFEVRDLDDPLSSESSSIVEPLALPKLPSENQTVPLPLCGLVRSNTVLSRETYERNGGVIGNRSASANPEIKQVDIGKRPTTAPAQCTITRNSSEESEGVDEEKLYLDRSTSEKGNRFKDINTCSSKTSSPGSSIMLSWCNAGESLAVKDCSSLSISSEDSNKLHGSNHQDKDTDTEKNDLKKFKHMSVDLNDDDLSGIVTEMQISTLSSLTDNLANENNNSGLKTVEINTVISASTENTNIDKPDRPKSFYNTLNETKFAEMALAGSTYLLDDETSPTDSLVSSTESEEAASKQKKHKINEELQEKDIDEISPELEMGSPISPGTPTHASHSLSLSDCGNLIDDEIADQPALLFNSEAHDLVDSLTSHKDKTETPTLMENTGSMRSLKSQSKARTALQQAIELSLRTPLSLRKAVMERADSLDTLSPCESICSDDLMMDFDIHSSVDSIDRSGSIKSRSGSDLHKIDDTELFSELERKGSDVMKELNSLLRLRTNKSADKDVDIAHLPARATRLLNRSRLQQQQYPSSLASGVTTNAATGSSVCGGGGDSDSSKSAHSLRRSAAASRASNASTSSTNASLPPSSHYHHQKPFQHHYSQLHRDSHSSSDDLMLYDKSFRNAMIQDVLQFKKQLLRLRRILQDDEEYLMRTETLNPFDNDNGQLFAACGLDSKLLDDMDLASLTSSTTDDPMVELADLRRQVVYLQGEVEDRERTIRLQKNQIENLESKKPPIQKNHTKELMNIATQTERTRPLSYGLDGLSRSKPEYTSYTTRYHPVATCENNSTCNGANNSNNNNNNNLCTYQQQHNCCNGSNNNLPAAATEAAAQQIRRHTIISTTLSNYNQQSALAPRRASIAWEKPTAPAPPTTPPLAQTAAAAGTKHAPPAATTYKPVKITLIGEPLKQWQWNAVGNGKTSDSYGHTAAGNHSDKEGKTKREAGDGNRKSGSNSSRCGGNGGSGSVCNGNSNGANCANGSNGYTNGTSSLANGRSEVSRNGLQQEASQQTNHHHQMQIKPHMQQPLTQPGQQQQTRVQQLQQQQQIYHTTNGSNGNFNPTVTIV</sequence>
<feature type="region of interest" description="Disordered" evidence="1">
    <location>
        <begin position="1381"/>
        <end position="1446"/>
    </location>
</feature>
<evidence type="ECO:0000256" key="1">
    <source>
        <dbReference type="SAM" id="MobiDB-lite"/>
    </source>
</evidence>
<feature type="region of interest" description="Disordered" evidence="1">
    <location>
        <begin position="360"/>
        <end position="383"/>
    </location>
</feature>
<feature type="compositionally biased region" description="Low complexity" evidence="1">
    <location>
        <begin position="805"/>
        <end position="820"/>
    </location>
</feature>
<proteinExistence type="predicted"/>
<dbReference type="GeneID" id="105231310"/>
<name>A0ABM3JZH4_BACDO</name>
<keyword evidence="2" id="KW-1185">Reference proteome</keyword>
<feature type="compositionally biased region" description="Acidic residues" evidence="1">
    <location>
        <begin position="200"/>
        <end position="214"/>
    </location>
</feature>
<feature type="region of interest" description="Disordered" evidence="1">
    <location>
        <begin position="1756"/>
        <end position="1796"/>
    </location>
</feature>
<feature type="region of interest" description="Disordered" evidence="1">
    <location>
        <begin position="1699"/>
        <end position="1726"/>
    </location>
</feature>
<feature type="compositionally biased region" description="Polar residues" evidence="1">
    <location>
        <begin position="1215"/>
        <end position="1229"/>
    </location>
</feature>
<feature type="compositionally biased region" description="Basic and acidic residues" evidence="1">
    <location>
        <begin position="1000"/>
        <end position="1017"/>
    </location>
</feature>
<protein>
    <submittedName>
        <fullName evidence="3">Uncharacterized protein LOC105231310 isoform X1</fullName>
    </submittedName>
</protein>
<feature type="compositionally biased region" description="Basic residues" evidence="1">
    <location>
        <begin position="106"/>
        <end position="116"/>
    </location>
</feature>
<feature type="compositionally biased region" description="Polar residues" evidence="1">
    <location>
        <begin position="548"/>
        <end position="560"/>
    </location>
</feature>
<dbReference type="RefSeq" id="XP_049314629.1">
    <property type="nucleotide sequence ID" value="XM_049458672.1"/>
</dbReference>